<reference evidence="3 4" key="1">
    <citation type="submission" date="2019-08" db="EMBL/GenBank/DDBJ databases">
        <authorList>
            <person name="Peeters C."/>
        </authorList>
    </citation>
    <scope>NUCLEOTIDE SEQUENCE [LARGE SCALE GENOMIC DNA]</scope>
    <source>
        <strain evidence="3 4">LMG 30175</strain>
    </source>
</reference>
<dbReference type="InterPro" id="IPR008638">
    <property type="entry name" value="FhaB/CdiA-like_TPS"/>
</dbReference>
<dbReference type="SUPFAM" id="SSF51126">
    <property type="entry name" value="Pectin lyase-like"/>
    <property type="match status" value="1"/>
</dbReference>
<dbReference type="GO" id="GO:0016787">
    <property type="term" value="F:hydrolase activity"/>
    <property type="evidence" value="ECO:0007669"/>
    <property type="project" value="UniProtKB-KW"/>
</dbReference>
<keyword evidence="3" id="KW-0378">Hydrolase</keyword>
<proteinExistence type="predicted"/>
<feature type="domain" description="Filamentous haemagglutinin FhaB/tRNA nuclease CdiA-like TPS" evidence="2">
    <location>
        <begin position="50"/>
        <end position="170"/>
    </location>
</feature>
<evidence type="ECO:0000259" key="2">
    <source>
        <dbReference type="SMART" id="SM00912"/>
    </source>
</evidence>
<keyword evidence="4" id="KW-1185">Reference proteome</keyword>
<dbReference type="InterPro" id="IPR011050">
    <property type="entry name" value="Pectin_lyase_fold/virulence"/>
</dbReference>
<dbReference type="Proteomes" id="UP000414233">
    <property type="component" value="Unassembled WGS sequence"/>
</dbReference>
<dbReference type="Gene3D" id="2.160.20.10">
    <property type="entry name" value="Single-stranded right-handed beta-helix, Pectin lyase-like"/>
    <property type="match status" value="1"/>
</dbReference>
<dbReference type="InterPro" id="IPR010069">
    <property type="entry name" value="CdiA_FHA1_rpt"/>
</dbReference>
<accession>A0A5E4W8A3</accession>
<dbReference type="InterPro" id="IPR012334">
    <property type="entry name" value="Pectin_lyas_fold"/>
</dbReference>
<name>A0A5E4W8A3_9BURK</name>
<evidence type="ECO:0000313" key="3">
    <source>
        <dbReference type="EMBL" id="VVE21227.1"/>
    </source>
</evidence>
<gene>
    <name evidence="3" type="primary">cdiA2_3</name>
    <name evidence="3" type="ORF">PTE30175_03065</name>
</gene>
<feature type="region of interest" description="Disordered" evidence="1">
    <location>
        <begin position="220"/>
        <end position="239"/>
    </location>
</feature>
<dbReference type="AlphaFoldDB" id="A0A5E4W8A3"/>
<dbReference type="Pfam" id="PF05594">
    <property type="entry name" value="Fil_haemagg"/>
    <property type="match status" value="2"/>
</dbReference>
<dbReference type="InterPro" id="IPR008619">
    <property type="entry name" value="Filamentous_hemagglutn_rpt"/>
</dbReference>
<dbReference type="SMART" id="SM00912">
    <property type="entry name" value="Haemagg_act"/>
    <property type="match status" value="1"/>
</dbReference>
<sequence>MRAMGGIRKAHGIGAAGVAIVVWAVASQARADIVPIGAGGGAASVQTAPAAGVQRVDIAAPNGAGVSHNRYAQFDVGQAGVVLNNARECADTRLAGQVEANPALSGGSARVILNEVLSGAPSQLRGMLEVAGDRADVIVANPSGIACDGCGFINARRGTLVAGTPRWRDGALAGYDVREGTVVVDGAGLNARDTDYTAILAHAVRVGGALWANDLRVTATGGQGPGDASEREREGGAAPDDEYALDVSALGGMYANSIRLIGRRDGLGVRNAGRLHADDHLQITSDGEVLNRGAMTAGDIEVAAKALVNAHGRIEATRSLALAVGDDGVVDNGAGRLLARGHVSIDAGALDNAYGDIRSDTGNVTIVTPRQALNNLKGAIHAGRDISLRAAGVDNAGGTIAGRGGIAIDAQGHLVDNTRGRMLADRTLSVKAGEANNSYGFMLGREIDVALAGELYSVRGHMHGTNGVSLRTHLGHREADSDAHEN</sequence>
<dbReference type="Pfam" id="PF05860">
    <property type="entry name" value="TPS"/>
    <property type="match status" value="1"/>
</dbReference>
<dbReference type="NCBIfam" id="TIGR01731">
    <property type="entry name" value="fil_hemag_20aa"/>
    <property type="match status" value="4"/>
</dbReference>
<dbReference type="EC" id="3.1.-.-" evidence="3"/>
<dbReference type="EMBL" id="CABPRZ010000012">
    <property type="protein sequence ID" value="VVE21227.1"/>
    <property type="molecule type" value="Genomic_DNA"/>
</dbReference>
<dbReference type="NCBIfam" id="TIGR01901">
    <property type="entry name" value="adhes_NPXG"/>
    <property type="match status" value="1"/>
</dbReference>
<protein>
    <submittedName>
        <fullName evidence="3">tRNA nuclease CdiA-2</fullName>
        <ecNumber evidence="3">3.1.-.-</ecNumber>
    </submittedName>
</protein>
<evidence type="ECO:0000256" key="1">
    <source>
        <dbReference type="SAM" id="MobiDB-lite"/>
    </source>
</evidence>
<evidence type="ECO:0000313" key="4">
    <source>
        <dbReference type="Proteomes" id="UP000414233"/>
    </source>
</evidence>
<organism evidence="3 4">
    <name type="scientific">Pandoraea terrae</name>
    <dbReference type="NCBI Taxonomy" id="1537710"/>
    <lineage>
        <taxon>Bacteria</taxon>
        <taxon>Pseudomonadati</taxon>
        <taxon>Pseudomonadota</taxon>
        <taxon>Betaproteobacteria</taxon>
        <taxon>Burkholderiales</taxon>
        <taxon>Burkholderiaceae</taxon>
        <taxon>Pandoraea</taxon>
    </lineage>
</organism>